<dbReference type="Proteomes" id="UP000314294">
    <property type="component" value="Unassembled WGS sequence"/>
</dbReference>
<proteinExistence type="predicted"/>
<feature type="signal peptide" evidence="1">
    <location>
        <begin position="1"/>
        <end position="22"/>
    </location>
</feature>
<keyword evidence="3" id="KW-1185">Reference proteome</keyword>
<protein>
    <recommendedName>
        <fullName evidence="4">Secreted protein</fullName>
    </recommendedName>
</protein>
<dbReference type="EMBL" id="SRLO01000099">
    <property type="protein sequence ID" value="TNN75821.1"/>
    <property type="molecule type" value="Genomic_DNA"/>
</dbReference>
<evidence type="ECO:0008006" key="4">
    <source>
        <dbReference type="Google" id="ProtNLM"/>
    </source>
</evidence>
<feature type="chain" id="PRO_5021445763" description="Secreted protein" evidence="1">
    <location>
        <begin position="23"/>
        <end position="101"/>
    </location>
</feature>
<organism evidence="2 3">
    <name type="scientific">Liparis tanakae</name>
    <name type="common">Tanaka's snailfish</name>
    <dbReference type="NCBI Taxonomy" id="230148"/>
    <lineage>
        <taxon>Eukaryota</taxon>
        <taxon>Metazoa</taxon>
        <taxon>Chordata</taxon>
        <taxon>Craniata</taxon>
        <taxon>Vertebrata</taxon>
        <taxon>Euteleostomi</taxon>
        <taxon>Actinopterygii</taxon>
        <taxon>Neopterygii</taxon>
        <taxon>Teleostei</taxon>
        <taxon>Neoteleostei</taxon>
        <taxon>Acanthomorphata</taxon>
        <taxon>Eupercaria</taxon>
        <taxon>Perciformes</taxon>
        <taxon>Cottioidei</taxon>
        <taxon>Cottales</taxon>
        <taxon>Liparidae</taxon>
        <taxon>Liparis</taxon>
    </lineage>
</organism>
<sequence length="101" mass="11225">MHTSTRIHGRLFLLTLPSCCKAFSSERGVSRIWRDMTKHSCDDDDDECYYGDGSQHCSDYPKLPTAVARLKRVPCCPANTNSSASRCSITLAKLCAKPKVL</sequence>
<evidence type="ECO:0000256" key="1">
    <source>
        <dbReference type="SAM" id="SignalP"/>
    </source>
</evidence>
<gene>
    <name evidence="2" type="ORF">EYF80_013968</name>
</gene>
<name>A0A4Z2IDL2_9TELE</name>
<reference evidence="2 3" key="1">
    <citation type="submission" date="2019-03" db="EMBL/GenBank/DDBJ databases">
        <title>First draft genome of Liparis tanakae, snailfish: a comprehensive survey of snailfish specific genes.</title>
        <authorList>
            <person name="Kim W."/>
            <person name="Song I."/>
            <person name="Jeong J.-H."/>
            <person name="Kim D."/>
            <person name="Kim S."/>
            <person name="Ryu S."/>
            <person name="Song J.Y."/>
            <person name="Lee S.K."/>
        </authorList>
    </citation>
    <scope>NUCLEOTIDE SEQUENCE [LARGE SCALE GENOMIC DNA]</scope>
    <source>
        <tissue evidence="2">Muscle</tissue>
    </source>
</reference>
<evidence type="ECO:0000313" key="3">
    <source>
        <dbReference type="Proteomes" id="UP000314294"/>
    </source>
</evidence>
<dbReference type="AlphaFoldDB" id="A0A4Z2IDL2"/>
<accession>A0A4Z2IDL2</accession>
<evidence type="ECO:0000313" key="2">
    <source>
        <dbReference type="EMBL" id="TNN75821.1"/>
    </source>
</evidence>
<comment type="caution">
    <text evidence="2">The sequence shown here is derived from an EMBL/GenBank/DDBJ whole genome shotgun (WGS) entry which is preliminary data.</text>
</comment>
<keyword evidence="1" id="KW-0732">Signal</keyword>